<dbReference type="Pfam" id="PF05193">
    <property type="entry name" value="Peptidase_M16_C"/>
    <property type="match status" value="1"/>
</dbReference>
<comment type="similarity">
    <text evidence="1">Belongs to the peptidase M16 family.</text>
</comment>
<dbReference type="PANTHER" id="PTHR11851:SF49">
    <property type="entry name" value="MITOCHONDRIAL-PROCESSING PEPTIDASE SUBUNIT ALPHA"/>
    <property type="match status" value="1"/>
</dbReference>
<gene>
    <name evidence="3" type="ORF">HMPREF9193_01441</name>
</gene>
<dbReference type="InterPro" id="IPR011249">
    <property type="entry name" value="Metalloenz_LuxS/M16"/>
</dbReference>
<dbReference type="Gene3D" id="3.30.830.10">
    <property type="entry name" value="Metalloenzyme, LuxS/M16 peptidase-like"/>
    <property type="match status" value="1"/>
</dbReference>
<dbReference type="InterPro" id="IPR050361">
    <property type="entry name" value="MPP/UQCRC_Complex"/>
</dbReference>
<proteinExistence type="inferred from homology"/>
<keyword evidence="4" id="KW-1185">Reference proteome</keyword>
<protein>
    <submittedName>
        <fullName evidence="3">Peptidase M16 inactive domain protein</fullName>
    </submittedName>
</protein>
<evidence type="ECO:0000256" key="1">
    <source>
        <dbReference type="ARBA" id="ARBA00007261"/>
    </source>
</evidence>
<feature type="domain" description="Peptidase M16 C-terminal" evidence="2">
    <location>
        <begin position="204"/>
        <end position="387"/>
    </location>
</feature>
<dbReference type="InterPro" id="IPR007863">
    <property type="entry name" value="Peptidase_M16_C"/>
</dbReference>
<dbReference type="PANTHER" id="PTHR11851">
    <property type="entry name" value="METALLOPROTEASE"/>
    <property type="match status" value="1"/>
</dbReference>
<comment type="caution">
    <text evidence="3">The sequence shown here is derived from an EMBL/GenBank/DDBJ whole genome shotgun (WGS) entry which is preliminary data.</text>
</comment>
<evidence type="ECO:0000313" key="3">
    <source>
        <dbReference type="EMBL" id="ERJ92466.1"/>
    </source>
</evidence>
<dbReference type="Proteomes" id="UP000016649">
    <property type="component" value="Unassembled WGS sequence"/>
</dbReference>
<sequence>MLQCIQSVLKKVSALFLIFFYLYVICSPSYADDVPEGFYAYTLENGLELYVQEDFTVPAMSFTYACKAGWQRQNKENAGFFELYSRLFWQSSVSDEFSYARAGANALRSRCAQLQSVYSFTAAAQTFALATAVLAANLKHPSFSDNAVRTEFNTLKTEIKAWAESPAGFINDTVNTQLFSRFPWKKSFGADPAVFADNNIEQIRQKLLYISRTWYVPEQSALFISGPVAAHIVLDTVKKEFSDWERGYTQGKVSAFADTKTQNTPNVQAKPSRSGRFVLVSKDFSSDFIQAAIQYTAPQPGADSTYAAAAWAAAEILQAKLAALQLNNVSASFIADGAESRLSVQALFEARTITKKTGPAGPVQNLSDTLNKAVQSINENDLNAAKEKAVLVRSQVFGGTENFIETLCEQWAYGGTEYFFSWQQNVRNLGIEQIKAVFAEPWTFMLIDPDLHKIYAKKLSQNAWQTLTKDNGTWYAKQIKKVQKKKQSAAKTASNADSLQTDETVINEQKAHRIIEQYAEYTKSLLKTHSLPSGIPLTLQEIPNSAWTVCILNISGGELKHDCAQKGLEAVALQNLAKVIEEKFILLYTRSALTYMPKIDTETGLTSSSLSIVCTAQDTETVVQTLCTSLQAHDILISQADELYLAQTYNQKMQRASLDYQLYAQAMKTVFGGTAAEDFFAESTHFSANVGYEEIRHACVSLFENAQIGFILCGAFPKNIHESIKTWLTNLPVAQANGGQKAEPPVPVLSPGEQTVRLRHVFLTDIPAEFAGPRPSKLIPTSDFSDPAHVYFKSPASGSAEEPVFAALLYELAERLTEYFQNQKTSAAQRAEAISGTGKYPVSSLRFNKVKSKDGIKKALTQCAAQLQSELQNPLLDDTNENTAKTSKNSAALLVRTIKNRYTGIASASMQTLLSRARLIAQGIEDNGNPALYIDRLSSLEQADEQQMASVFQKYFVLSDFFWVFSADTKD</sequence>
<evidence type="ECO:0000313" key="4">
    <source>
        <dbReference type="Proteomes" id="UP000016649"/>
    </source>
</evidence>
<organism evidence="3 4">
    <name type="scientific">Treponema lecithinolyticum ATCC 700332</name>
    <dbReference type="NCBI Taxonomy" id="1321815"/>
    <lineage>
        <taxon>Bacteria</taxon>
        <taxon>Pseudomonadati</taxon>
        <taxon>Spirochaetota</taxon>
        <taxon>Spirochaetia</taxon>
        <taxon>Spirochaetales</taxon>
        <taxon>Treponemataceae</taxon>
        <taxon>Treponema</taxon>
    </lineage>
</organism>
<reference evidence="3 4" key="1">
    <citation type="submission" date="2013-08" db="EMBL/GenBank/DDBJ databases">
        <authorList>
            <person name="Weinstock G."/>
            <person name="Sodergren E."/>
            <person name="Wylie T."/>
            <person name="Fulton L."/>
            <person name="Fulton R."/>
            <person name="Fronick C."/>
            <person name="O'Laughlin M."/>
            <person name="Godfrey J."/>
            <person name="Miner T."/>
            <person name="Herter B."/>
            <person name="Appelbaum E."/>
            <person name="Cordes M."/>
            <person name="Lek S."/>
            <person name="Wollam A."/>
            <person name="Pepin K.H."/>
            <person name="Palsikar V.B."/>
            <person name="Mitreva M."/>
            <person name="Wilson R.K."/>
        </authorList>
    </citation>
    <scope>NUCLEOTIDE SEQUENCE [LARGE SCALE GENOMIC DNA]</scope>
    <source>
        <strain evidence="3 4">ATCC 700332</strain>
    </source>
</reference>
<evidence type="ECO:0000259" key="2">
    <source>
        <dbReference type="Pfam" id="PF05193"/>
    </source>
</evidence>
<accession>A0ABN0NY32</accession>
<dbReference type="SUPFAM" id="SSF63411">
    <property type="entry name" value="LuxS/MPP-like metallohydrolase"/>
    <property type="match status" value="1"/>
</dbReference>
<dbReference type="EMBL" id="AWVH01000035">
    <property type="protein sequence ID" value="ERJ92466.1"/>
    <property type="molecule type" value="Genomic_DNA"/>
</dbReference>
<name>A0ABN0NY32_TRELE</name>
<dbReference type="RefSeq" id="WP_021687645.1">
    <property type="nucleotide sequence ID" value="NZ_KI260567.1"/>
</dbReference>